<protein>
    <submittedName>
        <fullName evidence="2">Uncharacterized protein</fullName>
    </submittedName>
</protein>
<proteinExistence type="predicted"/>
<gene>
    <name evidence="2" type="ORF">J2S42_006725</name>
</gene>
<evidence type="ECO:0000313" key="3">
    <source>
        <dbReference type="Proteomes" id="UP001240236"/>
    </source>
</evidence>
<evidence type="ECO:0000313" key="2">
    <source>
        <dbReference type="EMBL" id="MDQ0370056.1"/>
    </source>
</evidence>
<dbReference type="Proteomes" id="UP001240236">
    <property type="component" value="Unassembled WGS sequence"/>
</dbReference>
<keyword evidence="3" id="KW-1185">Reference proteome</keyword>
<evidence type="ECO:0000256" key="1">
    <source>
        <dbReference type="SAM" id="MobiDB-lite"/>
    </source>
</evidence>
<name>A0AAE3W5Q0_9ACTN</name>
<sequence>MPEPVPEHPAVDPPTPVDGLCDLVLVRTGDGGLARPEAPGTALTAEELTDYAQECAVPGKDLRVLVDDGARSAKLLSRVADALDCDILVAPAGATVERLPGPDGAHAEAVPVDRVSGEVVDWKLVQPARLATTLPGWFDLAGGLVLPRAGLATLPLPGGLEFANREDFVVRRAAAARLGVGHPDLVTVALATRDGGFRLSTYRPGPPARGRYTGRDVAAALSSIYLYGGDLRLWMRWPEDEANRTALEAEMAALAEATGATVWAPAPGDEAVLLRGSRDLAARDRSGAVSRWAAFRPPGAPETGRFTTDRDGRLVPRGGPAVLAVGGVALISTGRQPEDALRQRYTDLTAEPGTVLIDLTVLDDGRLALRYSDGSSLAVGVAELRALLAGSGWTGEDLLLVTPVLPERASGLRGHLALLEPELGVEIWSLPPGATVVVRDGLARAVDDQQRPARWLRAGKPGTAEETGRWRNDDGWLIPRRRHPAASLASPVVTVAEPLAVPPPPERVLPAPSPRPSLTVPGRGSRRHGVRWLPDLPEVNAEPIRLWVTSAWTPQRVAVEGVPSANLFLLGALDGERLARDNPQRHLLCLRVEAGAAVDLGRVEDVPADLKHLAAESGTFLLPAGWLDQARLSAGYRVDEDGRPGDHEELPENPVVLRCTGARHGTEGLPNDVVTWPRSDRGGGAWVLLPEKPEGDFLPLHPKRPAVRSGHRLVHVQVAANRAIDVTASANSLVGLTSVRSRLPELVAAGVSLLLPKRSWERTRVDQVLQVENERWKHSAKGIDLPLASLLTPGP</sequence>
<dbReference type="EMBL" id="JAUSUZ010000001">
    <property type="protein sequence ID" value="MDQ0370056.1"/>
    <property type="molecule type" value="Genomic_DNA"/>
</dbReference>
<organism evidence="2 3">
    <name type="scientific">Catenuloplanes indicus</name>
    <dbReference type="NCBI Taxonomy" id="137267"/>
    <lineage>
        <taxon>Bacteria</taxon>
        <taxon>Bacillati</taxon>
        <taxon>Actinomycetota</taxon>
        <taxon>Actinomycetes</taxon>
        <taxon>Micromonosporales</taxon>
        <taxon>Micromonosporaceae</taxon>
        <taxon>Catenuloplanes</taxon>
    </lineage>
</organism>
<dbReference type="RefSeq" id="WP_307245737.1">
    <property type="nucleotide sequence ID" value="NZ_JAUSUZ010000001.1"/>
</dbReference>
<feature type="compositionally biased region" description="Pro residues" evidence="1">
    <location>
        <begin position="504"/>
        <end position="515"/>
    </location>
</feature>
<dbReference type="AlphaFoldDB" id="A0AAE3W5Q0"/>
<reference evidence="2 3" key="1">
    <citation type="submission" date="2023-07" db="EMBL/GenBank/DDBJ databases">
        <title>Sequencing the genomes of 1000 actinobacteria strains.</title>
        <authorList>
            <person name="Klenk H.-P."/>
        </authorList>
    </citation>
    <scope>NUCLEOTIDE SEQUENCE [LARGE SCALE GENOMIC DNA]</scope>
    <source>
        <strain evidence="2 3">DSM 44709</strain>
    </source>
</reference>
<feature type="region of interest" description="Disordered" evidence="1">
    <location>
        <begin position="504"/>
        <end position="526"/>
    </location>
</feature>
<comment type="caution">
    <text evidence="2">The sequence shown here is derived from an EMBL/GenBank/DDBJ whole genome shotgun (WGS) entry which is preliminary data.</text>
</comment>
<accession>A0AAE3W5Q0</accession>